<evidence type="ECO:0000256" key="2">
    <source>
        <dbReference type="ARBA" id="ARBA00022519"/>
    </source>
</evidence>
<evidence type="ECO:0000313" key="9">
    <source>
        <dbReference type="Proteomes" id="UP000253250"/>
    </source>
</evidence>
<dbReference type="GO" id="GO:0032153">
    <property type="term" value="C:cell division site"/>
    <property type="evidence" value="ECO:0007669"/>
    <property type="project" value="UniProtKB-UniRule"/>
</dbReference>
<dbReference type="RefSeq" id="WP_065968834.1">
    <property type="nucleotide sequence ID" value="NZ_CP080624.1"/>
</dbReference>
<evidence type="ECO:0000256" key="4">
    <source>
        <dbReference type="ARBA" id="ARBA00022692"/>
    </source>
</evidence>
<evidence type="ECO:0000256" key="7">
    <source>
        <dbReference type="HAMAP-Rule" id="MF_00911"/>
    </source>
</evidence>
<proteinExistence type="inferred from homology"/>
<dbReference type="Gene3D" id="3.10.20.310">
    <property type="entry name" value="membrane protein fhac"/>
    <property type="match status" value="1"/>
</dbReference>
<comment type="function">
    <text evidence="7">Essential cell division protein. May link together the upstream cell division proteins, which are predominantly cytoplasmic, with the downstream cell division proteins, which are predominantly periplasmic. May control correct divisome assembly.</text>
</comment>
<dbReference type="AlphaFoldDB" id="A0A1C2G4D8"/>
<keyword evidence="4 7" id="KW-0812">Transmembrane</keyword>
<keyword evidence="5 7" id="KW-1133">Transmembrane helix</keyword>
<dbReference type="PANTHER" id="PTHR35851:SF1">
    <property type="entry name" value="CELL DIVISION PROTEIN FTSQ"/>
    <property type="match status" value="1"/>
</dbReference>
<dbReference type="HAMAP" id="MF_00911">
    <property type="entry name" value="FtsQ_subfam"/>
    <property type="match status" value="1"/>
</dbReference>
<feature type="transmembrane region" description="Helical" evidence="7">
    <location>
        <begin position="32"/>
        <end position="52"/>
    </location>
</feature>
<dbReference type="InterPro" id="IPR045335">
    <property type="entry name" value="FtsQ_C_sf"/>
</dbReference>
<organism evidence="8 9">
    <name type="scientific">Acidiferrobacter thiooxydans</name>
    <dbReference type="NCBI Taxonomy" id="163359"/>
    <lineage>
        <taxon>Bacteria</taxon>
        <taxon>Pseudomonadati</taxon>
        <taxon>Pseudomonadota</taxon>
        <taxon>Gammaproteobacteria</taxon>
        <taxon>Acidiferrobacterales</taxon>
        <taxon>Acidiferrobacteraceae</taxon>
        <taxon>Acidiferrobacter</taxon>
    </lineage>
</organism>
<keyword evidence="3 7" id="KW-0132">Cell division</keyword>
<comment type="caution">
    <text evidence="8">The sequence shown here is derived from an EMBL/GenBank/DDBJ whole genome shotgun (WGS) entry which is preliminary data.</text>
</comment>
<evidence type="ECO:0000256" key="5">
    <source>
        <dbReference type="ARBA" id="ARBA00022989"/>
    </source>
</evidence>
<dbReference type="OrthoDB" id="9790370at2"/>
<dbReference type="InterPro" id="IPR005548">
    <property type="entry name" value="Cell_div_FtsQ/DivIB_C"/>
</dbReference>
<dbReference type="InterPro" id="IPR013685">
    <property type="entry name" value="POTRA_FtsQ_type"/>
</dbReference>
<dbReference type="EMBL" id="PSYR01000002">
    <property type="protein sequence ID" value="RCN56639.1"/>
    <property type="molecule type" value="Genomic_DNA"/>
</dbReference>
<gene>
    <name evidence="7" type="primary">ftsQ</name>
    <name evidence="8" type="ORF">C4900_12740</name>
</gene>
<dbReference type="InterPro" id="IPR026579">
    <property type="entry name" value="FtsQ"/>
</dbReference>
<dbReference type="GO" id="GO:0090529">
    <property type="term" value="P:cell septum assembly"/>
    <property type="evidence" value="ECO:0007669"/>
    <property type="project" value="InterPro"/>
</dbReference>
<keyword evidence="6 7" id="KW-0131">Cell cycle</keyword>
<dbReference type="Gene3D" id="3.40.50.11690">
    <property type="entry name" value="Cell division protein FtsQ/DivIB"/>
    <property type="match status" value="1"/>
</dbReference>
<evidence type="ECO:0000256" key="6">
    <source>
        <dbReference type="ARBA" id="ARBA00023306"/>
    </source>
</evidence>
<accession>A0A1C2G4D8</accession>
<keyword evidence="1 7" id="KW-1003">Cell membrane</keyword>
<keyword evidence="2 7" id="KW-0997">Cell inner membrane</keyword>
<evidence type="ECO:0000313" key="8">
    <source>
        <dbReference type="EMBL" id="RCN56639.1"/>
    </source>
</evidence>
<keyword evidence="7" id="KW-0472">Membrane</keyword>
<dbReference type="Pfam" id="PF03799">
    <property type="entry name" value="FtsQ_DivIB_C"/>
    <property type="match status" value="1"/>
</dbReference>
<evidence type="ECO:0000256" key="3">
    <source>
        <dbReference type="ARBA" id="ARBA00022618"/>
    </source>
</evidence>
<dbReference type="GO" id="GO:0005886">
    <property type="term" value="C:plasma membrane"/>
    <property type="evidence" value="ECO:0007669"/>
    <property type="project" value="UniProtKB-SubCell"/>
</dbReference>
<dbReference type="STRING" id="163359.A9R16_07070"/>
<name>A0A1C2G4D8_9GAMM</name>
<sequence>MRIGADIRTRLAHDRRGSRAARPLGRLDRRHARIALVVFAGLAAALGVHAVLAPNRFPVRSVRVIGHLGHIPQPLLVAAVRPFLYQNFYTLPLDAVRTAVAGVPWVGSVRVERRFPRALVIYVGRLRLAARWAHGGWVDTSGGHVHVQGYEPPAGLPVFQGPVGSEQEMWAHYGRLQALLKPAGLVVTAVDLSNRGTWRVALRGGPQLVLGRKACARLARFLTVYPQLAARRRMMQQVDLRYTNGFAIGWKTGSGDKK</sequence>
<dbReference type="Proteomes" id="UP000253250">
    <property type="component" value="Unassembled WGS sequence"/>
</dbReference>
<dbReference type="Pfam" id="PF08478">
    <property type="entry name" value="POTRA_1"/>
    <property type="match status" value="1"/>
</dbReference>
<comment type="subunit">
    <text evidence="7">Part of a complex composed of FtsB, FtsL and FtsQ.</text>
</comment>
<dbReference type="GO" id="GO:0043093">
    <property type="term" value="P:FtsZ-dependent cytokinesis"/>
    <property type="evidence" value="ECO:0007669"/>
    <property type="project" value="UniProtKB-UniRule"/>
</dbReference>
<comment type="subcellular location">
    <subcellularLocation>
        <location evidence="7">Cell inner membrane</location>
        <topology evidence="7">Single-pass type II membrane protein</topology>
    </subcellularLocation>
    <text evidence="7">Localizes to the division septum.</text>
</comment>
<protein>
    <recommendedName>
        <fullName evidence="7">Cell division protein FtsQ</fullName>
    </recommendedName>
</protein>
<keyword evidence="9" id="KW-1185">Reference proteome</keyword>
<evidence type="ECO:0000256" key="1">
    <source>
        <dbReference type="ARBA" id="ARBA00022475"/>
    </source>
</evidence>
<comment type="similarity">
    <text evidence="7">Belongs to the FtsQ/DivIB family. FtsQ subfamily.</text>
</comment>
<reference evidence="8 9" key="1">
    <citation type="submission" date="2018-02" db="EMBL/GenBank/DDBJ databases">
        <title>Insights into the biology of acidophilic members of the Acidiferrobacteraceae family derived from comparative genomic analyses.</title>
        <authorList>
            <person name="Issotta F."/>
            <person name="Thyssen C."/>
            <person name="Mena C."/>
            <person name="Moya A."/>
            <person name="Bellenberg S."/>
            <person name="Sproer C."/>
            <person name="Covarrubias P.C."/>
            <person name="Sand W."/>
            <person name="Quatrini R."/>
            <person name="Vera M."/>
        </authorList>
    </citation>
    <scope>NUCLEOTIDE SEQUENCE [LARGE SCALE GENOMIC DNA]</scope>
    <source>
        <strain evidence="9">m-1</strain>
    </source>
</reference>
<dbReference type="PANTHER" id="PTHR35851">
    <property type="entry name" value="CELL DIVISION PROTEIN FTSQ"/>
    <property type="match status" value="1"/>
</dbReference>